<evidence type="ECO:0000313" key="2">
    <source>
        <dbReference type="EMBL" id="KAG2096963.1"/>
    </source>
</evidence>
<feature type="transmembrane region" description="Helical" evidence="1">
    <location>
        <begin position="180"/>
        <end position="203"/>
    </location>
</feature>
<comment type="caution">
    <text evidence="2">The sequence shown here is derived from an EMBL/GenBank/DDBJ whole genome shotgun (WGS) entry which is preliminary data.</text>
</comment>
<protein>
    <submittedName>
        <fullName evidence="2">Uncharacterized protein</fullName>
    </submittedName>
</protein>
<keyword evidence="1" id="KW-0812">Transmembrane</keyword>
<feature type="transmembrane region" description="Helical" evidence="1">
    <location>
        <begin position="71"/>
        <end position="89"/>
    </location>
</feature>
<name>A0A9P7EXK6_9AGAM</name>
<dbReference type="EMBL" id="JABBWM010000067">
    <property type="protein sequence ID" value="KAG2096963.1"/>
    <property type="molecule type" value="Genomic_DNA"/>
</dbReference>
<keyword evidence="1" id="KW-0472">Membrane</keyword>
<proteinExistence type="predicted"/>
<dbReference type="OrthoDB" id="10458946at2759"/>
<sequence length="243" mass="26419">MPLFNHLFTECLLSSQFLFTEEAIGAPADPSQFIFTGEAIGAPPHISQFPFTGEAIGAPPHISQSIYTGEIYVCIGTLLPSFIIEYWGLGLGRRSMCALAHFSSLCLPLSTGGWLGEEIYVRIGALLLPLFTIEYWGLGLGRRSMCTLAHFSSLCLPLSTGGLAWGGFSVHIGAPLLQPSLRLGGLSVHIGAPPPIILVLYFLRKDDTCSTIRYVSFGLLRYSKIMLYILDCRREGPSAAALY</sequence>
<feature type="transmembrane region" description="Helical" evidence="1">
    <location>
        <begin position="119"/>
        <end position="136"/>
    </location>
</feature>
<keyword evidence="3" id="KW-1185">Reference proteome</keyword>
<reference evidence="2" key="1">
    <citation type="journal article" date="2020" name="New Phytol.">
        <title>Comparative genomics reveals dynamic genome evolution in host specialist ectomycorrhizal fungi.</title>
        <authorList>
            <person name="Lofgren L.A."/>
            <person name="Nguyen N.H."/>
            <person name="Vilgalys R."/>
            <person name="Ruytinx J."/>
            <person name="Liao H.L."/>
            <person name="Branco S."/>
            <person name="Kuo A."/>
            <person name="LaButti K."/>
            <person name="Lipzen A."/>
            <person name="Andreopoulos W."/>
            <person name="Pangilinan J."/>
            <person name="Riley R."/>
            <person name="Hundley H."/>
            <person name="Na H."/>
            <person name="Barry K."/>
            <person name="Grigoriev I.V."/>
            <person name="Stajich J.E."/>
            <person name="Kennedy P.G."/>
        </authorList>
    </citation>
    <scope>NUCLEOTIDE SEQUENCE</scope>
    <source>
        <strain evidence="2">FC423</strain>
    </source>
</reference>
<organism evidence="2 3">
    <name type="scientific">Suillus discolor</name>
    <dbReference type="NCBI Taxonomy" id="1912936"/>
    <lineage>
        <taxon>Eukaryota</taxon>
        <taxon>Fungi</taxon>
        <taxon>Dikarya</taxon>
        <taxon>Basidiomycota</taxon>
        <taxon>Agaricomycotina</taxon>
        <taxon>Agaricomycetes</taxon>
        <taxon>Agaricomycetidae</taxon>
        <taxon>Boletales</taxon>
        <taxon>Suillineae</taxon>
        <taxon>Suillaceae</taxon>
        <taxon>Suillus</taxon>
    </lineage>
</organism>
<keyword evidence="1" id="KW-1133">Transmembrane helix</keyword>
<dbReference type="AlphaFoldDB" id="A0A9P7EXK6"/>
<evidence type="ECO:0000313" key="3">
    <source>
        <dbReference type="Proteomes" id="UP000823399"/>
    </source>
</evidence>
<dbReference type="Proteomes" id="UP000823399">
    <property type="component" value="Unassembled WGS sequence"/>
</dbReference>
<accession>A0A9P7EXK6</accession>
<evidence type="ECO:0000256" key="1">
    <source>
        <dbReference type="SAM" id="Phobius"/>
    </source>
</evidence>
<feature type="transmembrane region" description="Helical" evidence="1">
    <location>
        <begin position="148"/>
        <end position="168"/>
    </location>
</feature>
<dbReference type="GeneID" id="64702897"/>
<gene>
    <name evidence="2" type="ORF">F5147DRAFT_763428</name>
</gene>
<dbReference type="RefSeq" id="XP_041288359.1">
    <property type="nucleotide sequence ID" value="XM_041440638.1"/>
</dbReference>